<dbReference type="SUPFAM" id="SSF48371">
    <property type="entry name" value="ARM repeat"/>
    <property type="match status" value="1"/>
</dbReference>
<sequence length="451" mass="53636">MISQREIDRDSSNDMRVTARDVEQTTIGPEISKEEFMSALENCNIPENFEKVEHYLNYKKFISEYDVFLPNLIALLDPQQNPDPDFRLRVFNLFHQIINDFGLYYDLIYKYNFHEFLYQLFPEEGSLVLLEDLLYYDSTKYNHDTEFRRVFLFLMDNNFCQRIIELLSNYTNENIQLLIHLIRVLTLYNANDEVEKYLNIADKLVELLGSCTEEGILGKFIINIGKIQIAAQYLTQKYIENDDLFNFLLSFPPDSDLNSASLIYFHNYLLKMQTFRYDDSKFERLMNYCFQFITDDSKFLGDACYFFATAIQYAKTDDEKYTKIFFESGWFDKIFEMAKGSYSYKIKEDLTNCVLSFIDSTRNLELMMYMIDNGVIDFIELCIDSMPRQITYFIDAIYRILEVASANQMDDWKCAIFNSETISEAIYSFNPRDQVYQEIIELIRKMDQEDE</sequence>
<dbReference type="EMBL" id="DS113256">
    <property type="protein sequence ID" value="EAY15446.1"/>
    <property type="molecule type" value="Genomic_DNA"/>
</dbReference>
<dbReference type="RefSeq" id="XP_001327669.1">
    <property type="nucleotide sequence ID" value="XM_001327634.1"/>
</dbReference>
<evidence type="ECO:0000313" key="2">
    <source>
        <dbReference type="Proteomes" id="UP000001542"/>
    </source>
</evidence>
<dbReference type="AlphaFoldDB" id="A2DW01"/>
<organism evidence="1 2">
    <name type="scientific">Trichomonas vaginalis (strain ATCC PRA-98 / G3)</name>
    <dbReference type="NCBI Taxonomy" id="412133"/>
    <lineage>
        <taxon>Eukaryota</taxon>
        <taxon>Metamonada</taxon>
        <taxon>Parabasalia</taxon>
        <taxon>Trichomonadida</taxon>
        <taxon>Trichomonadidae</taxon>
        <taxon>Trichomonas</taxon>
    </lineage>
</organism>
<dbReference type="InParanoid" id="A2DW01"/>
<keyword evidence="2" id="KW-1185">Reference proteome</keyword>
<accession>A2DW01</accession>
<dbReference type="SMR" id="A2DW01"/>
<gene>
    <name evidence="1" type="ORF">TVAG_252590</name>
</gene>
<proteinExistence type="predicted"/>
<dbReference type="VEuPathDB" id="TrichDB:TVAGG3_0845390"/>
<name>A2DW01_TRIV3</name>
<dbReference type="Proteomes" id="UP000001542">
    <property type="component" value="Unassembled WGS sequence"/>
</dbReference>
<reference evidence="1" key="1">
    <citation type="submission" date="2006-10" db="EMBL/GenBank/DDBJ databases">
        <authorList>
            <person name="Amadeo P."/>
            <person name="Zhao Q."/>
            <person name="Wortman J."/>
            <person name="Fraser-Liggett C."/>
            <person name="Carlton J."/>
        </authorList>
    </citation>
    <scope>NUCLEOTIDE SEQUENCE</scope>
    <source>
        <strain evidence="1">G3</strain>
    </source>
</reference>
<protein>
    <submittedName>
        <fullName evidence="1">Uncharacterized protein</fullName>
    </submittedName>
</protein>
<dbReference type="VEuPathDB" id="TrichDB:TVAG_252590"/>
<evidence type="ECO:0000313" key="1">
    <source>
        <dbReference type="EMBL" id="EAY15446.1"/>
    </source>
</evidence>
<dbReference type="InterPro" id="IPR016024">
    <property type="entry name" value="ARM-type_fold"/>
</dbReference>
<dbReference type="KEGG" id="tva:4773449"/>
<reference evidence="1" key="2">
    <citation type="journal article" date="2007" name="Science">
        <title>Draft genome sequence of the sexually transmitted pathogen Trichomonas vaginalis.</title>
        <authorList>
            <person name="Carlton J.M."/>
            <person name="Hirt R.P."/>
            <person name="Silva J.C."/>
            <person name="Delcher A.L."/>
            <person name="Schatz M."/>
            <person name="Zhao Q."/>
            <person name="Wortman J.R."/>
            <person name="Bidwell S.L."/>
            <person name="Alsmark U.C.M."/>
            <person name="Besteiro S."/>
            <person name="Sicheritz-Ponten T."/>
            <person name="Noel C.J."/>
            <person name="Dacks J.B."/>
            <person name="Foster P.G."/>
            <person name="Simillion C."/>
            <person name="Van de Peer Y."/>
            <person name="Miranda-Saavedra D."/>
            <person name="Barton G.J."/>
            <person name="Westrop G.D."/>
            <person name="Mueller S."/>
            <person name="Dessi D."/>
            <person name="Fiori P.L."/>
            <person name="Ren Q."/>
            <person name="Paulsen I."/>
            <person name="Zhang H."/>
            <person name="Bastida-Corcuera F.D."/>
            <person name="Simoes-Barbosa A."/>
            <person name="Brown M.T."/>
            <person name="Hayes R.D."/>
            <person name="Mukherjee M."/>
            <person name="Okumura C.Y."/>
            <person name="Schneider R."/>
            <person name="Smith A.J."/>
            <person name="Vanacova S."/>
            <person name="Villalvazo M."/>
            <person name="Haas B.J."/>
            <person name="Pertea M."/>
            <person name="Feldblyum T.V."/>
            <person name="Utterback T.R."/>
            <person name="Shu C.L."/>
            <person name="Osoegawa K."/>
            <person name="de Jong P.J."/>
            <person name="Hrdy I."/>
            <person name="Horvathova L."/>
            <person name="Zubacova Z."/>
            <person name="Dolezal P."/>
            <person name="Malik S.B."/>
            <person name="Logsdon J.M. Jr."/>
            <person name="Henze K."/>
            <person name="Gupta A."/>
            <person name="Wang C.C."/>
            <person name="Dunne R.L."/>
            <person name="Upcroft J.A."/>
            <person name="Upcroft P."/>
            <person name="White O."/>
            <person name="Salzberg S.L."/>
            <person name="Tang P."/>
            <person name="Chiu C.-H."/>
            <person name="Lee Y.-S."/>
            <person name="Embley T.M."/>
            <person name="Coombs G.H."/>
            <person name="Mottram J.C."/>
            <person name="Tachezy J."/>
            <person name="Fraser-Liggett C.M."/>
            <person name="Johnson P.J."/>
        </authorList>
    </citation>
    <scope>NUCLEOTIDE SEQUENCE [LARGE SCALE GENOMIC DNA]</scope>
    <source>
        <strain evidence="1">G3</strain>
    </source>
</reference>